<dbReference type="PROSITE" id="PS00211">
    <property type="entry name" value="ABC_TRANSPORTER_1"/>
    <property type="match status" value="1"/>
</dbReference>
<feature type="transmembrane region" description="Helical" evidence="4">
    <location>
        <begin position="451"/>
        <end position="481"/>
    </location>
</feature>
<keyword evidence="2" id="KW-0547">Nucleotide-binding</keyword>
<dbReference type="GO" id="GO:0043190">
    <property type="term" value="C:ATP-binding cassette (ABC) transporter complex"/>
    <property type="evidence" value="ECO:0007669"/>
    <property type="project" value="InterPro"/>
</dbReference>
<feature type="domain" description="ABC transporter" evidence="5">
    <location>
        <begin position="14"/>
        <end position="268"/>
    </location>
</feature>
<gene>
    <name evidence="6" type="ORF">UABAM_05369</name>
</gene>
<reference evidence="6 7" key="1">
    <citation type="submission" date="2019-08" db="EMBL/GenBank/DDBJ databases">
        <title>Complete genome sequence of Candidatus Uab amorphum.</title>
        <authorList>
            <person name="Shiratori T."/>
            <person name="Suzuki S."/>
            <person name="Kakizawa Y."/>
            <person name="Ishida K."/>
        </authorList>
    </citation>
    <scope>NUCLEOTIDE SEQUENCE [LARGE SCALE GENOMIC DNA]</scope>
    <source>
        <strain evidence="6 7">SRT547</strain>
    </source>
</reference>
<dbReference type="GO" id="GO:0005524">
    <property type="term" value="F:ATP binding"/>
    <property type="evidence" value="ECO:0007669"/>
    <property type="project" value="UniProtKB-KW"/>
</dbReference>
<keyword evidence="4" id="KW-1133">Transmembrane helix</keyword>
<dbReference type="InterPro" id="IPR050093">
    <property type="entry name" value="ABC_SmlMolc_Importer"/>
</dbReference>
<sequence length="568" mass="64650">MVSKTIINIKDLDINLLDFSQESPRIQTILQNISTHADTEDVVLLLGPSGSGKSLLTNILLGFIKYDHPQIMVEKDRENAQFRVKLQQDAEFVDMKENLYPQVLEGKIGIMFQALGLFDDLTVKENIRFAYDHSKNSNRSASNFKKWFKETTDKLGLEKFVDRYPGNLSGGQRQRVALARLLAYAPSVMILDEPTSALDPLSVKESLNLIREVHKETSSLTIIITHDYKEPPKIADRIWFIHDHTIENYGLKGKSEEEKQEILKEIEHKLHASMSKIAPRIIDDKEAIKRQNKAFDVKWSNMFGEIGKTLSQAKNMFLSRRIQWFMKFFKNIFHRLVTLSLPYNIIAGFFLGIVITYFTLNTNFGEIHLESGENVQVKDFMLPAFYREMLTGLGIIMFNALIPLISCILIASRSGTAITAYLSAIHDSNTKQWDALRNFGVNPTLFFLPQVLFSFVLGCLLLSYLSFLAAACGTLITSLVLNPLCSYYVWQQTFWSSLGSFPFFKGFGMFTLKTAVTGFAIGIISFYYGTRKKSNPMDTIKFLTRANICNMLGILLIFFLILCYEFGG</sequence>
<feature type="transmembrane region" description="Helical" evidence="4">
    <location>
        <begin position="501"/>
        <end position="528"/>
    </location>
</feature>
<name>A0A5S9ISK7_UABAM</name>
<keyword evidence="7" id="KW-1185">Reference proteome</keyword>
<feature type="transmembrane region" description="Helical" evidence="4">
    <location>
        <begin position="389"/>
        <end position="411"/>
    </location>
</feature>
<dbReference type="Pfam" id="PF00005">
    <property type="entry name" value="ABC_tran"/>
    <property type="match status" value="1"/>
</dbReference>
<keyword evidence="4" id="KW-0472">Membrane</keyword>
<accession>A0A5S9ISK7</accession>
<evidence type="ECO:0000256" key="1">
    <source>
        <dbReference type="ARBA" id="ARBA00022448"/>
    </source>
</evidence>
<dbReference type="InterPro" id="IPR003439">
    <property type="entry name" value="ABC_transporter-like_ATP-bd"/>
</dbReference>
<dbReference type="InterPro" id="IPR017871">
    <property type="entry name" value="ABC_transporter-like_CS"/>
</dbReference>
<dbReference type="Gene3D" id="3.40.50.300">
    <property type="entry name" value="P-loop containing nucleotide triphosphate hydrolases"/>
    <property type="match status" value="1"/>
</dbReference>
<dbReference type="InterPro" id="IPR027417">
    <property type="entry name" value="P-loop_NTPase"/>
</dbReference>
<dbReference type="Proteomes" id="UP000326354">
    <property type="component" value="Chromosome"/>
</dbReference>
<keyword evidence="1" id="KW-0813">Transport</keyword>
<evidence type="ECO:0000313" key="6">
    <source>
        <dbReference type="EMBL" id="BBM86967.1"/>
    </source>
</evidence>
<dbReference type="GO" id="GO:0016887">
    <property type="term" value="F:ATP hydrolysis activity"/>
    <property type="evidence" value="ECO:0007669"/>
    <property type="project" value="InterPro"/>
</dbReference>
<proteinExistence type="predicted"/>
<feature type="transmembrane region" description="Helical" evidence="4">
    <location>
        <begin position="548"/>
        <end position="567"/>
    </location>
</feature>
<dbReference type="AlphaFoldDB" id="A0A5S9ISK7"/>
<keyword evidence="3 6" id="KW-0067">ATP-binding</keyword>
<dbReference type="SUPFAM" id="SSF52540">
    <property type="entry name" value="P-loop containing nucleoside triphosphate hydrolases"/>
    <property type="match status" value="1"/>
</dbReference>
<dbReference type="SMART" id="SM00382">
    <property type="entry name" value="AAA"/>
    <property type="match status" value="1"/>
</dbReference>
<evidence type="ECO:0000259" key="5">
    <source>
        <dbReference type="PROSITE" id="PS50893"/>
    </source>
</evidence>
<dbReference type="KEGG" id="uam:UABAM_05369"/>
<keyword evidence="4" id="KW-0812">Transmembrane</keyword>
<dbReference type="EMBL" id="AP019860">
    <property type="protein sequence ID" value="BBM86967.1"/>
    <property type="molecule type" value="Genomic_DNA"/>
</dbReference>
<dbReference type="InterPro" id="IPR003593">
    <property type="entry name" value="AAA+_ATPase"/>
</dbReference>
<dbReference type="PANTHER" id="PTHR42781:SF4">
    <property type="entry name" value="SPERMIDINE_PUTRESCINE IMPORT ATP-BINDING PROTEIN POTA"/>
    <property type="match status" value="1"/>
</dbReference>
<organism evidence="6 7">
    <name type="scientific">Uabimicrobium amorphum</name>
    <dbReference type="NCBI Taxonomy" id="2596890"/>
    <lineage>
        <taxon>Bacteria</taxon>
        <taxon>Pseudomonadati</taxon>
        <taxon>Planctomycetota</taxon>
        <taxon>Candidatus Uabimicrobiia</taxon>
        <taxon>Candidatus Uabimicrobiales</taxon>
        <taxon>Candidatus Uabimicrobiaceae</taxon>
        <taxon>Candidatus Uabimicrobium</taxon>
    </lineage>
</organism>
<evidence type="ECO:0000313" key="7">
    <source>
        <dbReference type="Proteomes" id="UP000326354"/>
    </source>
</evidence>
<dbReference type="InterPro" id="IPR030802">
    <property type="entry name" value="Permease_MalE"/>
</dbReference>
<evidence type="ECO:0000256" key="2">
    <source>
        <dbReference type="ARBA" id="ARBA00022741"/>
    </source>
</evidence>
<protein>
    <submittedName>
        <fullName evidence="6">Glutamine ABC transporter ATP-binding protein</fullName>
    </submittedName>
</protein>
<dbReference type="Pfam" id="PF02405">
    <property type="entry name" value="MlaE"/>
    <property type="match status" value="1"/>
</dbReference>
<dbReference type="RefSeq" id="WP_151971002.1">
    <property type="nucleotide sequence ID" value="NZ_AP019860.1"/>
</dbReference>
<feature type="transmembrane region" description="Helical" evidence="4">
    <location>
        <begin position="336"/>
        <end position="360"/>
    </location>
</feature>
<dbReference type="OrthoDB" id="9790614at2"/>
<dbReference type="PANTHER" id="PTHR42781">
    <property type="entry name" value="SPERMIDINE/PUTRESCINE IMPORT ATP-BINDING PROTEIN POTA"/>
    <property type="match status" value="1"/>
</dbReference>
<evidence type="ECO:0000256" key="4">
    <source>
        <dbReference type="SAM" id="Phobius"/>
    </source>
</evidence>
<dbReference type="PROSITE" id="PS50893">
    <property type="entry name" value="ABC_TRANSPORTER_2"/>
    <property type="match status" value="1"/>
</dbReference>
<evidence type="ECO:0000256" key="3">
    <source>
        <dbReference type="ARBA" id="ARBA00022840"/>
    </source>
</evidence>